<organism evidence="2">
    <name type="scientific">mine drainage metagenome</name>
    <dbReference type="NCBI Taxonomy" id="410659"/>
    <lineage>
        <taxon>unclassified sequences</taxon>
        <taxon>metagenomes</taxon>
        <taxon>ecological metagenomes</taxon>
    </lineage>
</organism>
<dbReference type="Pfam" id="PF02080">
    <property type="entry name" value="TrkA_C"/>
    <property type="match status" value="1"/>
</dbReference>
<dbReference type="SUPFAM" id="SSF116726">
    <property type="entry name" value="TrkA C-terminal domain-like"/>
    <property type="match status" value="1"/>
</dbReference>
<proteinExistence type="predicted"/>
<dbReference type="AlphaFoldDB" id="T1BKK3"/>
<dbReference type="GO" id="GO:0006813">
    <property type="term" value="P:potassium ion transport"/>
    <property type="evidence" value="ECO:0007669"/>
    <property type="project" value="InterPro"/>
</dbReference>
<dbReference type="InterPro" id="IPR036721">
    <property type="entry name" value="RCK_C_sf"/>
</dbReference>
<feature type="domain" description="RCK C-terminal" evidence="1">
    <location>
        <begin position="50"/>
        <end position="134"/>
    </location>
</feature>
<reference evidence="2" key="1">
    <citation type="submission" date="2013-08" db="EMBL/GenBank/DDBJ databases">
        <authorList>
            <person name="Mendez C."/>
            <person name="Richter M."/>
            <person name="Ferrer M."/>
            <person name="Sanchez J."/>
        </authorList>
    </citation>
    <scope>NUCLEOTIDE SEQUENCE</scope>
</reference>
<evidence type="ECO:0000259" key="1">
    <source>
        <dbReference type="PROSITE" id="PS51202"/>
    </source>
</evidence>
<comment type="caution">
    <text evidence="2">The sequence shown here is derived from an EMBL/GenBank/DDBJ whole genome shotgun (WGS) entry which is preliminary data.</text>
</comment>
<sequence length="145" mass="15772">FPKRLEASLMLAATLLHVLGIPTSRIIHQVQHVRSARYSLLRSVFRSGEAPVRSTDHAFREELRNITLSADAAAIGRTLEEMALSECGCVVTALRREGIVGKHPAPGTELRSGDILVLYGTPEDLDRAETRVIEGVRAVPPTLPG</sequence>
<accession>T1BKK3</accession>
<reference evidence="2" key="2">
    <citation type="journal article" date="2014" name="ISME J.">
        <title>Microbial stratification in low pH oxic and suboxic macroscopic growths along an acid mine drainage.</title>
        <authorList>
            <person name="Mendez-Garcia C."/>
            <person name="Mesa V."/>
            <person name="Sprenger R.R."/>
            <person name="Richter M."/>
            <person name="Diez M.S."/>
            <person name="Solano J."/>
            <person name="Bargiela R."/>
            <person name="Golyshina O.V."/>
            <person name="Manteca A."/>
            <person name="Ramos J.L."/>
            <person name="Gallego J.R."/>
            <person name="Llorente I."/>
            <person name="Martins Dos Santos V.A."/>
            <person name="Jensen O.N."/>
            <person name="Pelaez A.I."/>
            <person name="Sanchez J."/>
            <person name="Ferrer M."/>
        </authorList>
    </citation>
    <scope>NUCLEOTIDE SEQUENCE</scope>
</reference>
<dbReference type="Gene3D" id="3.30.70.1450">
    <property type="entry name" value="Regulator of K+ conductance, C-terminal domain"/>
    <property type="match status" value="1"/>
</dbReference>
<evidence type="ECO:0000313" key="2">
    <source>
        <dbReference type="EMBL" id="EQD53819.1"/>
    </source>
</evidence>
<dbReference type="InterPro" id="IPR006037">
    <property type="entry name" value="RCK_C"/>
</dbReference>
<dbReference type="EMBL" id="AUZY01006602">
    <property type="protein sequence ID" value="EQD53819.1"/>
    <property type="molecule type" value="Genomic_DNA"/>
</dbReference>
<feature type="non-terminal residue" evidence="2">
    <location>
        <position position="1"/>
    </location>
</feature>
<gene>
    <name evidence="2" type="ORF">B1B_10009</name>
</gene>
<dbReference type="PROSITE" id="PS51202">
    <property type="entry name" value="RCK_C"/>
    <property type="match status" value="1"/>
</dbReference>
<dbReference type="GO" id="GO:0008324">
    <property type="term" value="F:monoatomic cation transmembrane transporter activity"/>
    <property type="evidence" value="ECO:0007669"/>
    <property type="project" value="InterPro"/>
</dbReference>
<name>T1BKK3_9ZZZZ</name>
<protein>
    <submittedName>
        <fullName evidence="2">Protein containing Regulator of K+ conductance</fullName>
    </submittedName>
</protein>